<dbReference type="PROSITE" id="PS51257">
    <property type="entry name" value="PROKAR_LIPOPROTEIN"/>
    <property type="match status" value="1"/>
</dbReference>
<dbReference type="InterPro" id="IPR032187">
    <property type="entry name" value="SusF/SusE-like_C"/>
</dbReference>
<dbReference type="Gene3D" id="2.60.40.3610">
    <property type="match status" value="1"/>
</dbReference>
<feature type="domain" description="Outer membrane protein SusF/SusE-like C-terminal" evidence="2">
    <location>
        <begin position="437"/>
        <end position="531"/>
    </location>
</feature>
<organism evidence="3 4">
    <name type="scientific">Aquipluma nitroreducens</name>
    <dbReference type="NCBI Taxonomy" id="2010828"/>
    <lineage>
        <taxon>Bacteria</taxon>
        <taxon>Pseudomonadati</taxon>
        <taxon>Bacteroidota</taxon>
        <taxon>Bacteroidia</taxon>
        <taxon>Marinilabiliales</taxon>
        <taxon>Prolixibacteraceae</taxon>
        <taxon>Aquipluma</taxon>
    </lineage>
</organism>
<dbReference type="Pfam" id="PF16411">
    <property type="entry name" value="SusF_SusE"/>
    <property type="match status" value="2"/>
</dbReference>
<feature type="signal peptide" evidence="1">
    <location>
        <begin position="1"/>
        <end position="21"/>
    </location>
</feature>
<proteinExistence type="predicted"/>
<sequence length="534" mass="56178">MKRKSFYRILAILVTATILFSACTKETADVRLDPTLATTQSLKITSSSANVVGYVIAEGDGFNEKGICYNTATAPTVENMKVAYTGQTKTATFNVTLTGLTYATKYYARAYAIGPNGTIYGEESTFTTLPVVPTLTTAAVTAVTSFTATGGGNVTKDGGANITARGVCFGLKTAPTVADGKTTDGTGLGAFISSLKGLKHNTTYYVRAYATNSAGTGYGPEVTFKTAALPDAIYALGDGTEAQWDNTKAIKISQTATPGIYEGILVLAPAKSMKFIQTLGAWQPQWGQATGQDAGVLGANLGGGSDPDAITTPETGGNYKVTVDLGAMTYKVVAAYPSALFMIGDGVGGWDWASVDLPMIPVNSHPNMFWKIVWMNASGGFKFAPQKEWKDDFGSTGTATDGVYAKGGDNIPVPGTAGYYMVVVDLTANKIAIADPKVYLIGNTIGSWDTGNAAGLFTVDNANSVVTITKTLAADELRMYAWHPWFTDWWQSEFIILDGKLAFRGTGGDQSRVTVTAGSHTVNLNFKTGAGAIQ</sequence>
<feature type="chain" id="PRO_5024306913" description="Outer membrane protein SusF/SusE-like C-terminal domain-containing protein" evidence="1">
    <location>
        <begin position="22"/>
        <end position="534"/>
    </location>
</feature>
<dbReference type="InterPro" id="IPR036116">
    <property type="entry name" value="FN3_sf"/>
</dbReference>
<gene>
    <name evidence="3" type="ORF">AQPE_2264</name>
</gene>
<evidence type="ECO:0000313" key="4">
    <source>
        <dbReference type="Proteomes" id="UP001193389"/>
    </source>
</evidence>
<evidence type="ECO:0000259" key="2">
    <source>
        <dbReference type="Pfam" id="PF16411"/>
    </source>
</evidence>
<accession>A0A5K7S9Z2</accession>
<feature type="domain" description="Outer membrane protein SusF/SusE-like C-terminal" evidence="2">
    <location>
        <begin position="340"/>
        <end position="430"/>
    </location>
</feature>
<keyword evidence="1" id="KW-0732">Signal</keyword>
<dbReference type="SUPFAM" id="SSF49265">
    <property type="entry name" value="Fibronectin type III"/>
    <property type="match status" value="1"/>
</dbReference>
<evidence type="ECO:0000256" key="1">
    <source>
        <dbReference type="SAM" id="SignalP"/>
    </source>
</evidence>
<keyword evidence="4" id="KW-1185">Reference proteome</keyword>
<reference evidence="3" key="1">
    <citation type="journal article" date="2020" name="Int. J. Syst. Evol. Microbiol.">
        <title>Aquipluma nitroreducens gen. nov. sp. nov., a novel facultatively anaerobic bacterium isolated from a freshwater lake.</title>
        <authorList>
            <person name="Watanabe M."/>
            <person name="Kojima H."/>
            <person name="Fukui M."/>
        </authorList>
    </citation>
    <scope>NUCLEOTIDE SEQUENCE</scope>
    <source>
        <strain evidence="3">MeG22</strain>
    </source>
</reference>
<dbReference type="GO" id="GO:2001070">
    <property type="term" value="F:starch binding"/>
    <property type="evidence" value="ECO:0007669"/>
    <property type="project" value="InterPro"/>
</dbReference>
<dbReference type="CDD" id="cd12965">
    <property type="entry name" value="CBM-Eb_CBM-Fb"/>
    <property type="match status" value="1"/>
</dbReference>
<dbReference type="KEGG" id="anf:AQPE_2264"/>
<evidence type="ECO:0000313" key="3">
    <source>
        <dbReference type="EMBL" id="BBE18104.1"/>
    </source>
</evidence>
<dbReference type="Proteomes" id="UP001193389">
    <property type="component" value="Chromosome"/>
</dbReference>
<dbReference type="EMBL" id="AP018694">
    <property type="protein sequence ID" value="BBE18104.1"/>
    <property type="molecule type" value="Genomic_DNA"/>
</dbReference>
<name>A0A5K7S9Z2_9BACT</name>
<dbReference type="RefSeq" id="WP_318351037.1">
    <property type="nucleotide sequence ID" value="NZ_AP018694.1"/>
</dbReference>
<dbReference type="Gene3D" id="2.60.40.3620">
    <property type="match status" value="2"/>
</dbReference>
<dbReference type="AlphaFoldDB" id="A0A5K7S9Z2"/>
<dbReference type="GO" id="GO:0019867">
    <property type="term" value="C:outer membrane"/>
    <property type="evidence" value="ECO:0007669"/>
    <property type="project" value="InterPro"/>
</dbReference>
<protein>
    <recommendedName>
        <fullName evidence="2">Outer membrane protein SusF/SusE-like C-terminal domain-containing protein</fullName>
    </recommendedName>
</protein>